<dbReference type="CDD" id="cd00038">
    <property type="entry name" value="CAP_ED"/>
    <property type="match status" value="1"/>
</dbReference>
<protein>
    <submittedName>
        <fullName evidence="5">Crp/Fnr family transcriptional regulator</fullName>
    </submittedName>
</protein>
<reference evidence="5" key="1">
    <citation type="journal article" date="2021" name="PeerJ">
        <title>Extensive microbial diversity within the chicken gut microbiome revealed by metagenomics and culture.</title>
        <authorList>
            <person name="Gilroy R."/>
            <person name="Ravi A."/>
            <person name="Getino M."/>
            <person name="Pursley I."/>
            <person name="Horton D.L."/>
            <person name="Alikhan N.F."/>
            <person name="Baker D."/>
            <person name="Gharbi K."/>
            <person name="Hall N."/>
            <person name="Watson M."/>
            <person name="Adriaenssens E.M."/>
            <person name="Foster-Nyarko E."/>
            <person name="Jarju S."/>
            <person name="Secka A."/>
            <person name="Antonio M."/>
            <person name="Oren A."/>
            <person name="Chaudhuri R.R."/>
            <person name="La Ragione R."/>
            <person name="Hildebrand F."/>
            <person name="Pallen M.J."/>
        </authorList>
    </citation>
    <scope>NUCLEOTIDE SEQUENCE</scope>
    <source>
        <strain evidence="5">ChiGjej4B4-12881</strain>
    </source>
</reference>
<dbReference type="AlphaFoldDB" id="A0A9D1W4X5"/>
<dbReference type="InterPro" id="IPR036390">
    <property type="entry name" value="WH_DNA-bd_sf"/>
</dbReference>
<dbReference type="EMBL" id="DXEU01000128">
    <property type="protein sequence ID" value="HIX52593.1"/>
    <property type="molecule type" value="Genomic_DNA"/>
</dbReference>
<organism evidence="5 6">
    <name type="scientific">Candidatus Lachnoclostridium stercoripullorum</name>
    <dbReference type="NCBI Taxonomy" id="2838635"/>
    <lineage>
        <taxon>Bacteria</taxon>
        <taxon>Bacillati</taxon>
        <taxon>Bacillota</taxon>
        <taxon>Clostridia</taxon>
        <taxon>Lachnospirales</taxon>
        <taxon>Lachnospiraceae</taxon>
    </lineage>
</organism>
<dbReference type="InterPro" id="IPR012318">
    <property type="entry name" value="HTH_CRP"/>
</dbReference>
<evidence type="ECO:0000256" key="1">
    <source>
        <dbReference type="ARBA" id="ARBA00023015"/>
    </source>
</evidence>
<dbReference type="Pfam" id="PF00027">
    <property type="entry name" value="cNMP_binding"/>
    <property type="match status" value="1"/>
</dbReference>
<accession>A0A9D1W4X5</accession>
<dbReference type="Pfam" id="PF13545">
    <property type="entry name" value="HTH_Crp_2"/>
    <property type="match status" value="1"/>
</dbReference>
<evidence type="ECO:0000256" key="2">
    <source>
        <dbReference type="ARBA" id="ARBA00023125"/>
    </source>
</evidence>
<evidence type="ECO:0000259" key="4">
    <source>
        <dbReference type="PROSITE" id="PS50042"/>
    </source>
</evidence>
<keyword evidence="1" id="KW-0805">Transcription regulation</keyword>
<evidence type="ECO:0000313" key="6">
    <source>
        <dbReference type="Proteomes" id="UP000886780"/>
    </source>
</evidence>
<gene>
    <name evidence="5" type="ORF">IAA28_07295</name>
</gene>
<comment type="caution">
    <text evidence="5">The sequence shown here is derived from an EMBL/GenBank/DDBJ whole genome shotgun (WGS) entry which is preliminary data.</text>
</comment>
<dbReference type="InterPro" id="IPR018490">
    <property type="entry name" value="cNMP-bd_dom_sf"/>
</dbReference>
<dbReference type="Proteomes" id="UP000886780">
    <property type="component" value="Unassembled WGS sequence"/>
</dbReference>
<evidence type="ECO:0000313" key="5">
    <source>
        <dbReference type="EMBL" id="HIX52593.1"/>
    </source>
</evidence>
<dbReference type="SUPFAM" id="SSF46785">
    <property type="entry name" value="Winged helix' DNA-binding domain"/>
    <property type="match status" value="1"/>
</dbReference>
<feature type="domain" description="Cyclic nucleotide-binding" evidence="4">
    <location>
        <begin position="34"/>
        <end position="121"/>
    </location>
</feature>
<evidence type="ECO:0000256" key="3">
    <source>
        <dbReference type="ARBA" id="ARBA00023163"/>
    </source>
</evidence>
<dbReference type="Gene3D" id="2.60.120.10">
    <property type="entry name" value="Jelly Rolls"/>
    <property type="match status" value="1"/>
</dbReference>
<reference evidence="5" key="2">
    <citation type="submission" date="2021-04" db="EMBL/GenBank/DDBJ databases">
        <authorList>
            <person name="Gilroy R."/>
        </authorList>
    </citation>
    <scope>NUCLEOTIDE SEQUENCE</scope>
    <source>
        <strain evidence="5">ChiGjej4B4-12881</strain>
    </source>
</reference>
<sequence length="233" mass="26471">MKLEELWERYGSFGPFNIGSLPESIRSQGTRIVFSPRSVIVNRGDFPRYIYFVERGVALGTRNYNDGNNYYYFQIDRENGCLGLLEVLSRQPATVATVVARTEVTALRVSSAVIYEFIMNSPKLLAQCVYMVAGDLYQRSGNDGILYYYRGIDRVRYYLVQYCGLHGRGDGEVWVDADYQTIASNIGVSVRTVVRSIRTLKEQGEITSVRKKISISPDQYQTMLDAILPLLHS</sequence>
<keyword evidence="2" id="KW-0238">DNA-binding</keyword>
<dbReference type="PROSITE" id="PS50042">
    <property type="entry name" value="CNMP_BINDING_3"/>
    <property type="match status" value="1"/>
</dbReference>
<dbReference type="SUPFAM" id="SSF51206">
    <property type="entry name" value="cAMP-binding domain-like"/>
    <property type="match status" value="1"/>
</dbReference>
<proteinExistence type="predicted"/>
<keyword evidence="3" id="KW-0804">Transcription</keyword>
<dbReference type="InterPro" id="IPR014710">
    <property type="entry name" value="RmlC-like_jellyroll"/>
</dbReference>
<name>A0A9D1W4X5_9FIRM</name>
<dbReference type="InterPro" id="IPR000595">
    <property type="entry name" value="cNMP-bd_dom"/>
</dbReference>